<proteinExistence type="predicted"/>
<accession>A0AAD7WWH4</accession>
<comment type="caution">
    <text evidence="1">The sequence shown here is derived from an EMBL/GenBank/DDBJ whole genome shotgun (WGS) entry which is preliminary data.</text>
</comment>
<organism evidence="1 2">
    <name type="scientific">Aldrovandia affinis</name>
    <dbReference type="NCBI Taxonomy" id="143900"/>
    <lineage>
        <taxon>Eukaryota</taxon>
        <taxon>Metazoa</taxon>
        <taxon>Chordata</taxon>
        <taxon>Craniata</taxon>
        <taxon>Vertebrata</taxon>
        <taxon>Euteleostomi</taxon>
        <taxon>Actinopterygii</taxon>
        <taxon>Neopterygii</taxon>
        <taxon>Teleostei</taxon>
        <taxon>Notacanthiformes</taxon>
        <taxon>Halosauridae</taxon>
        <taxon>Aldrovandia</taxon>
    </lineage>
</organism>
<dbReference type="EMBL" id="JAINUG010000021">
    <property type="protein sequence ID" value="KAJ8411807.1"/>
    <property type="molecule type" value="Genomic_DNA"/>
</dbReference>
<name>A0AAD7WWH4_9TELE</name>
<sequence length="184" mass="20559">MATSTDGQEGDDQAEYEEDSAIESGIVAASENTEVAFSIVSQHHGEETLRKQCRSSLWGWCWFTGACRGEDGPLRSLAPGPGNEGHWRDGELRADRAPGQLEIPEQTSPKARSNPAERTGGLLLPRQCRRLILDQSRIPFTSDFLILPMLSDNIMIQWHLEFHESDRVEASCLILGPLWKRKAM</sequence>
<evidence type="ECO:0000313" key="1">
    <source>
        <dbReference type="EMBL" id="KAJ8411807.1"/>
    </source>
</evidence>
<reference evidence="1" key="1">
    <citation type="journal article" date="2023" name="Science">
        <title>Genome structures resolve the early diversification of teleost fishes.</title>
        <authorList>
            <person name="Parey E."/>
            <person name="Louis A."/>
            <person name="Montfort J."/>
            <person name="Bouchez O."/>
            <person name="Roques C."/>
            <person name="Iampietro C."/>
            <person name="Lluch J."/>
            <person name="Castinel A."/>
            <person name="Donnadieu C."/>
            <person name="Desvignes T."/>
            <person name="Floi Bucao C."/>
            <person name="Jouanno E."/>
            <person name="Wen M."/>
            <person name="Mejri S."/>
            <person name="Dirks R."/>
            <person name="Jansen H."/>
            <person name="Henkel C."/>
            <person name="Chen W.J."/>
            <person name="Zahm M."/>
            <person name="Cabau C."/>
            <person name="Klopp C."/>
            <person name="Thompson A.W."/>
            <person name="Robinson-Rechavi M."/>
            <person name="Braasch I."/>
            <person name="Lecointre G."/>
            <person name="Bobe J."/>
            <person name="Postlethwait J.H."/>
            <person name="Berthelot C."/>
            <person name="Roest Crollius H."/>
            <person name="Guiguen Y."/>
        </authorList>
    </citation>
    <scope>NUCLEOTIDE SEQUENCE</scope>
    <source>
        <strain evidence="1">NC1722</strain>
    </source>
</reference>
<dbReference type="AlphaFoldDB" id="A0AAD7WWH4"/>
<keyword evidence="2" id="KW-1185">Reference proteome</keyword>
<protein>
    <submittedName>
        <fullName evidence="1">Uncharacterized protein</fullName>
    </submittedName>
</protein>
<evidence type="ECO:0000313" key="2">
    <source>
        <dbReference type="Proteomes" id="UP001221898"/>
    </source>
</evidence>
<dbReference type="Proteomes" id="UP001221898">
    <property type="component" value="Unassembled WGS sequence"/>
</dbReference>
<gene>
    <name evidence="1" type="ORF">AAFF_G00154450</name>
</gene>